<organism evidence="2 3">
    <name type="scientific">Flavobacterium beibuense F44-8</name>
    <dbReference type="NCBI Taxonomy" id="1406840"/>
    <lineage>
        <taxon>Bacteria</taxon>
        <taxon>Pseudomonadati</taxon>
        <taxon>Bacteroidota</taxon>
        <taxon>Flavobacteriia</taxon>
        <taxon>Flavobacteriales</taxon>
        <taxon>Flavobacteriaceae</taxon>
        <taxon>Flavobacterium</taxon>
    </lineage>
</organism>
<feature type="signal peptide" evidence="1">
    <location>
        <begin position="1"/>
        <end position="19"/>
    </location>
</feature>
<evidence type="ECO:0000256" key="1">
    <source>
        <dbReference type="SAM" id="SignalP"/>
    </source>
</evidence>
<dbReference type="EMBL" id="JRLV01000032">
    <property type="protein sequence ID" value="KGO78694.1"/>
    <property type="molecule type" value="Genomic_DNA"/>
</dbReference>
<feature type="chain" id="PRO_5002002168" description="Outer membrane protein beta-barrel domain-containing protein" evidence="1">
    <location>
        <begin position="20"/>
        <end position="474"/>
    </location>
</feature>
<comment type="caution">
    <text evidence="2">The sequence shown here is derived from an EMBL/GenBank/DDBJ whole genome shotgun (WGS) entry which is preliminary data.</text>
</comment>
<keyword evidence="3" id="KW-1185">Reference proteome</keyword>
<accession>A0A0A2LFS0</accession>
<evidence type="ECO:0008006" key="4">
    <source>
        <dbReference type="Google" id="ProtNLM"/>
    </source>
</evidence>
<keyword evidence="1" id="KW-0732">Signal</keyword>
<sequence>MTKKLLLIPSLLFTFMAGAQEMNWKDGAIEPDTKNGAMVVPYGEFSNFKIKDINLFLYSVIIEGKRIELETPVPTELQTLFRLPSDELQATGDTPEVTEAVADAGAKAQKVTSAKQDIVNNLSNKLAINAEGTAGNDESGASVDNFEAASKAFVAASDKVSNDLEVIKQARVKMVMLAQQDFSHAQMVTNLPVLPKDPSKDYAAMTDAYGKVQDAYQKLEEMLVNAGSVPQEIQDAMNEITNTLKVIKDQNVSSVYGETEFLHLGLSNKKNFTAIAPPVQGDGDFVNYNVTITPSRTNNLGPYLNPQTFDFDIPVKGGWKADFSVGPTFSFGDGAKDEKYYFENTGTDGEATLKQRDNGNVVSPGLAAMMHFYRRSGKDFSWGGMMGVGAGFQAVDDADVSFYTGLSAVLGKSQKIMLSAGVSFLKVDRLKEGEYAVDTVYNTANVTLGDVTEKVIKSSFFLSISYSLTNRIEK</sequence>
<reference evidence="2 3" key="1">
    <citation type="submission" date="2013-09" db="EMBL/GenBank/DDBJ databases">
        <authorList>
            <person name="Zeng Z."/>
            <person name="Chen C."/>
        </authorList>
    </citation>
    <scope>NUCLEOTIDE SEQUENCE [LARGE SCALE GENOMIC DNA]</scope>
    <source>
        <strain evidence="2 3">F44-8</strain>
    </source>
</reference>
<name>A0A0A2LFS0_9FLAO</name>
<proteinExistence type="predicted"/>
<gene>
    <name evidence="2" type="ORF">Q763_17040</name>
</gene>
<protein>
    <recommendedName>
        <fullName evidence="4">Outer membrane protein beta-barrel domain-containing protein</fullName>
    </recommendedName>
</protein>
<dbReference type="eggNOG" id="ENOG5030MCR">
    <property type="taxonomic scope" value="Bacteria"/>
</dbReference>
<evidence type="ECO:0000313" key="2">
    <source>
        <dbReference type="EMBL" id="KGO78694.1"/>
    </source>
</evidence>
<dbReference type="Proteomes" id="UP000030129">
    <property type="component" value="Unassembled WGS sequence"/>
</dbReference>
<evidence type="ECO:0000313" key="3">
    <source>
        <dbReference type="Proteomes" id="UP000030129"/>
    </source>
</evidence>
<dbReference type="RefSeq" id="WP_035136177.1">
    <property type="nucleotide sequence ID" value="NZ_JRLV01000032.1"/>
</dbReference>
<dbReference type="AlphaFoldDB" id="A0A0A2LFS0"/>